<dbReference type="InterPro" id="IPR019395">
    <property type="entry name" value="Transmembrane_161A/B"/>
</dbReference>
<evidence type="ECO:0000256" key="4">
    <source>
        <dbReference type="ARBA" id="ARBA00022989"/>
    </source>
</evidence>
<feature type="transmembrane region" description="Helical" evidence="7">
    <location>
        <begin position="124"/>
        <end position="144"/>
    </location>
</feature>
<feature type="transmembrane region" description="Helical" evidence="7">
    <location>
        <begin position="389"/>
        <end position="410"/>
    </location>
</feature>
<evidence type="ECO:0000256" key="7">
    <source>
        <dbReference type="SAM" id="Phobius"/>
    </source>
</evidence>
<dbReference type="Proteomes" id="UP001159364">
    <property type="component" value="Linkage Group LG10"/>
</dbReference>
<feature type="transmembrane region" description="Helical" evidence="7">
    <location>
        <begin position="223"/>
        <end position="242"/>
    </location>
</feature>
<feature type="transmembrane region" description="Helical" evidence="7">
    <location>
        <begin position="430"/>
        <end position="453"/>
    </location>
</feature>
<keyword evidence="3 7" id="KW-0812">Transmembrane</keyword>
<evidence type="ECO:0000256" key="5">
    <source>
        <dbReference type="ARBA" id="ARBA00023136"/>
    </source>
</evidence>
<proteinExistence type="inferred from homology"/>
<dbReference type="PANTHER" id="PTHR13624:SF6">
    <property type="entry name" value="EMEI"/>
    <property type="match status" value="1"/>
</dbReference>
<feature type="transmembrane region" description="Helical" evidence="7">
    <location>
        <begin position="190"/>
        <end position="211"/>
    </location>
</feature>
<dbReference type="PANTHER" id="PTHR13624">
    <property type="entry name" value="RE42071P"/>
    <property type="match status" value="1"/>
</dbReference>
<dbReference type="AlphaFoldDB" id="A0AAV8SLC7"/>
<evidence type="ECO:0000313" key="9">
    <source>
        <dbReference type="Proteomes" id="UP001159364"/>
    </source>
</evidence>
<dbReference type="Pfam" id="PF10268">
    <property type="entry name" value="Tmemb_161AB"/>
    <property type="match status" value="1"/>
</dbReference>
<protein>
    <recommendedName>
        <fullName evidence="10">Transmembrane protein</fullName>
    </recommendedName>
</protein>
<organism evidence="8 9">
    <name type="scientific">Erythroxylum novogranatense</name>
    <dbReference type="NCBI Taxonomy" id="1862640"/>
    <lineage>
        <taxon>Eukaryota</taxon>
        <taxon>Viridiplantae</taxon>
        <taxon>Streptophyta</taxon>
        <taxon>Embryophyta</taxon>
        <taxon>Tracheophyta</taxon>
        <taxon>Spermatophyta</taxon>
        <taxon>Magnoliopsida</taxon>
        <taxon>eudicotyledons</taxon>
        <taxon>Gunneridae</taxon>
        <taxon>Pentapetalae</taxon>
        <taxon>rosids</taxon>
        <taxon>fabids</taxon>
        <taxon>Malpighiales</taxon>
        <taxon>Erythroxylaceae</taxon>
        <taxon>Erythroxylum</taxon>
    </lineage>
</organism>
<dbReference type="GO" id="GO:0016020">
    <property type="term" value="C:membrane"/>
    <property type="evidence" value="ECO:0007669"/>
    <property type="project" value="UniProtKB-SubCell"/>
</dbReference>
<dbReference type="EMBL" id="JAIWQS010000010">
    <property type="protein sequence ID" value="KAJ8752789.1"/>
    <property type="molecule type" value="Genomic_DNA"/>
</dbReference>
<feature type="transmembrane region" description="Helical" evidence="7">
    <location>
        <begin position="269"/>
        <end position="290"/>
    </location>
</feature>
<feature type="transmembrane region" description="Helical" evidence="7">
    <location>
        <begin position="12"/>
        <end position="31"/>
    </location>
</feature>
<gene>
    <name evidence="8" type="ORF">K2173_008524</name>
</gene>
<comment type="caution">
    <text evidence="8">The sequence shown here is derived from an EMBL/GenBank/DDBJ whole genome shotgun (WGS) entry which is preliminary data.</text>
</comment>
<feature type="transmembrane region" description="Helical" evidence="7">
    <location>
        <begin position="156"/>
        <end position="178"/>
    </location>
</feature>
<evidence type="ECO:0000256" key="2">
    <source>
        <dbReference type="ARBA" id="ARBA00009706"/>
    </source>
</evidence>
<keyword evidence="4 7" id="KW-1133">Transmembrane helix</keyword>
<comment type="similarity">
    <text evidence="2">Belongs to the TMEM161 family.</text>
</comment>
<evidence type="ECO:0000256" key="6">
    <source>
        <dbReference type="ARBA" id="ARBA00023180"/>
    </source>
</evidence>
<evidence type="ECO:0000256" key="1">
    <source>
        <dbReference type="ARBA" id="ARBA00004141"/>
    </source>
</evidence>
<feature type="transmembrane region" description="Helical" evidence="7">
    <location>
        <begin position="335"/>
        <end position="353"/>
    </location>
</feature>
<evidence type="ECO:0000256" key="3">
    <source>
        <dbReference type="ARBA" id="ARBA00022692"/>
    </source>
</evidence>
<keyword evidence="5 7" id="KW-0472">Membrane</keyword>
<reference evidence="8 9" key="1">
    <citation type="submission" date="2021-09" db="EMBL/GenBank/DDBJ databases">
        <title>Genomic insights and catalytic innovation underlie evolution of tropane alkaloids biosynthesis.</title>
        <authorList>
            <person name="Wang Y.-J."/>
            <person name="Tian T."/>
            <person name="Huang J.-P."/>
            <person name="Huang S.-X."/>
        </authorList>
    </citation>
    <scope>NUCLEOTIDE SEQUENCE [LARGE SCALE GENOMIC DNA]</scope>
    <source>
        <strain evidence="8">KIB-2018</strain>
        <tissue evidence="8">Leaf</tissue>
    </source>
</reference>
<sequence length="462" mass="51374">MMLHFFQEYKNLLLQASLAVSLTLFVVFLQIPSLVLGGLHTYIHPDSYGQQNGAKAAIKRPSSSNSGSGIEGYQYLSSKSGLDVKKRSKSKEKFEFDESNAQIFRLKLDEGHLQSRIYFSDYRYSFICSLVALSGLLLSKYLGVVEHSGVLANGTLIPVILGFASLGKVLVSLARTFLEKSASKRSERQLSAVAGVLGFGFGLMICSGIGNSIFDFDLVSVDAFGRVCVALLMGCLALFLYIPAAKSARSFWLGTDQIRSNLEIISCGWFGRIMLYANFVLVFFTALLWINPLAELLVNKNTDHTRVTEMDGTFGSAKLVGNVGFAPLEFIRLRHWLLLISGLLQILTLRANLQMYLNEAVLSWYQHLHASKVPDLDFSRAKVFLHNHCLCLVALQFFALPILVLLFLGLSQIDDNSFGKSLACIAVLKGIALFMAWWIAFIWAVFTSTNLFLYRRGILYVS</sequence>
<evidence type="ECO:0000313" key="8">
    <source>
        <dbReference type="EMBL" id="KAJ8752789.1"/>
    </source>
</evidence>
<keyword evidence="6" id="KW-0325">Glycoprotein</keyword>
<accession>A0AAV8SLC7</accession>
<evidence type="ECO:0008006" key="10">
    <source>
        <dbReference type="Google" id="ProtNLM"/>
    </source>
</evidence>
<comment type="subcellular location">
    <subcellularLocation>
        <location evidence="1">Membrane</location>
        <topology evidence="1">Multi-pass membrane protein</topology>
    </subcellularLocation>
</comment>
<keyword evidence="9" id="KW-1185">Reference proteome</keyword>
<name>A0AAV8SLC7_9ROSI</name>